<evidence type="ECO:0000313" key="2">
    <source>
        <dbReference type="Proteomes" id="UP000560081"/>
    </source>
</evidence>
<proteinExistence type="predicted"/>
<dbReference type="GO" id="GO:0004803">
    <property type="term" value="F:transposase activity"/>
    <property type="evidence" value="ECO:0007669"/>
    <property type="project" value="InterPro"/>
</dbReference>
<dbReference type="AlphaFoldDB" id="A0A7W7L2E6"/>
<dbReference type="Pfam" id="PF01527">
    <property type="entry name" value="HTH_Tnp_1"/>
    <property type="match status" value="1"/>
</dbReference>
<organism evidence="1 2">
    <name type="scientific">Micrococcus flavus</name>
    <dbReference type="NCBI Taxonomy" id="384602"/>
    <lineage>
        <taxon>Bacteria</taxon>
        <taxon>Bacillati</taxon>
        <taxon>Actinomycetota</taxon>
        <taxon>Actinomycetes</taxon>
        <taxon>Micrococcales</taxon>
        <taxon>Micrococcaceae</taxon>
        <taxon>Micrococcus</taxon>
    </lineage>
</organism>
<dbReference type="GO" id="GO:0003677">
    <property type="term" value="F:DNA binding"/>
    <property type="evidence" value="ECO:0007669"/>
    <property type="project" value="InterPro"/>
</dbReference>
<dbReference type="InterPro" id="IPR036388">
    <property type="entry name" value="WH-like_DNA-bd_sf"/>
</dbReference>
<reference evidence="1 2" key="1">
    <citation type="submission" date="2020-08" db="EMBL/GenBank/DDBJ databases">
        <title>Sequencing the genomes of 1000 actinobacteria strains.</title>
        <authorList>
            <person name="Klenk H.-P."/>
        </authorList>
    </citation>
    <scope>NUCLEOTIDE SEQUENCE [LARGE SCALE GENOMIC DNA]</scope>
    <source>
        <strain evidence="1 2">DSM 19079</strain>
    </source>
</reference>
<evidence type="ECO:0000313" key="1">
    <source>
        <dbReference type="EMBL" id="MBB4881701.1"/>
    </source>
</evidence>
<comment type="caution">
    <text evidence="1">The sequence shown here is derived from an EMBL/GenBank/DDBJ whole genome shotgun (WGS) entry which is preliminary data.</text>
</comment>
<dbReference type="Proteomes" id="UP000560081">
    <property type="component" value="Unassembled WGS sequence"/>
</dbReference>
<name>A0A7W7L2E6_9MICC</name>
<dbReference type="InterPro" id="IPR002514">
    <property type="entry name" value="Transposase_8"/>
</dbReference>
<dbReference type="EMBL" id="JACHMC010000001">
    <property type="protein sequence ID" value="MBB4881701.1"/>
    <property type="molecule type" value="Genomic_DNA"/>
</dbReference>
<accession>A0A7W7L2E6</accession>
<dbReference type="InterPro" id="IPR009057">
    <property type="entry name" value="Homeodomain-like_sf"/>
</dbReference>
<dbReference type="GO" id="GO:0006313">
    <property type="term" value="P:DNA transposition"/>
    <property type="evidence" value="ECO:0007669"/>
    <property type="project" value="InterPro"/>
</dbReference>
<dbReference type="Gene3D" id="1.10.10.10">
    <property type="entry name" value="Winged helix-like DNA-binding domain superfamily/Winged helix DNA-binding domain"/>
    <property type="match status" value="1"/>
</dbReference>
<dbReference type="SUPFAM" id="SSF46689">
    <property type="entry name" value="Homeodomain-like"/>
    <property type="match status" value="1"/>
</dbReference>
<sequence length="104" mass="11900">MPKKFSPELRERAVRMVLERQATQGGPRSHSIRAVAPQLDVSEETLRMWCQRHGHEIVQAPVSETPAEEIRRLKRELAEARRANEILKAASAFFAAELDRPTTR</sequence>
<keyword evidence="2" id="KW-1185">Reference proteome</keyword>
<gene>
    <name evidence="1" type="ORF">BJ976_000052</name>
</gene>
<protein>
    <submittedName>
        <fullName evidence="1">Transposase</fullName>
    </submittedName>
</protein>